<reference evidence="2 3" key="1">
    <citation type="submission" date="2021-05" db="EMBL/GenBank/DDBJ databases">
        <title>A Polyphasic approach of four new species of the genus Ohtaekwangia: Ohtaekwangia histidinii sp. nov., Ohtaekwangia cretensis sp. nov., Ohtaekwangia indiensis sp. nov., Ohtaekwangia reichenbachii sp. nov. from diverse environment.</title>
        <authorList>
            <person name="Octaviana S."/>
        </authorList>
    </citation>
    <scope>NUCLEOTIDE SEQUENCE [LARGE SCALE GENOMIC DNA]</scope>
    <source>
        <strain evidence="2 3">PWU5</strain>
    </source>
</reference>
<dbReference type="GO" id="GO:0003700">
    <property type="term" value="F:DNA-binding transcription factor activity"/>
    <property type="evidence" value="ECO:0007669"/>
    <property type="project" value="InterPro"/>
</dbReference>
<sequence length="286" mass="32842">MEPALPVIQSYVPTGPLKELVYVILYLRGLGTGLALQRVYQNIIINVGGNFHTSSPFEDDIPRENKATVWINGKHQTPFYLGHDGTPEFYVLAVKHGMLPFFTSVPVRDTNETALPAEAWGPTSLTALQQELQMRNDVAANFVAIERHFTREAQKPFADVLKKITFLADALPTHTVTQLCHATGYTRKRLWQEVLKHFGSPVKEMQGIIRFDHHLKAISQNTQQDLGTLHTFYDQAHFINDFKSRTRLTPNQYRLLCNRYPQTRRHPNFIDIAKETFLQFYRTGTF</sequence>
<dbReference type="Proteomes" id="UP001319080">
    <property type="component" value="Unassembled WGS sequence"/>
</dbReference>
<dbReference type="Gene3D" id="1.10.10.60">
    <property type="entry name" value="Homeodomain-like"/>
    <property type="match status" value="1"/>
</dbReference>
<evidence type="ECO:0000313" key="2">
    <source>
        <dbReference type="EMBL" id="MBT1710003.1"/>
    </source>
</evidence>
<accession>A0AAP2DZ23</accession>
<dbReference type="EMBL" id="JAHESE010000018">
    <property type="protein sequence ID" value="MBT1710003.1"/>
    <property type="molecule type" value="Genomic_DNA"/>
</dbReference>
<keyword evidence="3" id="KW-1185">Reference proteome</keyword>
<dbReference type="RefSeq" id="WP_254085582.1">
    <property type="nucleotide sequence ID" value="NZ_JAHESE010000018.1"/>
</dbReference>
<name>A0AAP2DZ23_9BACT</name>
<evidence type="ECO:0000259" key="1">
    <source>
        <dbReference type="PROSITE" id="PS01124"/>
    </source>
</evidence>
<comment type="caution">
    <text evidence="2">The sequence shown here is derived from an EMBL/GenBank/DDBJ whole genome shotgun (WGS) entry which is preliminary data.</text>
</comment>
<dbReference type="GO" id="GO:0043565">
    <property type="term" value="F:sequence-specific DNA binding"/>
    <property type="evidence" value="ECO:0007669"/>
    <property type="project" value="InterPro"/>
</dbReference>
<dbReference type="PROSITE" id="PS01124">
    <property type="entry name" value="HTH_ARAC_FAMILY_2"/>
    <property type="match status" value="1"/>
</dbReference>
<dbReference type="InterPro" id="IPR018060">
    <property type="entry name" value="HTH_AraC"/>
</dbReference>
<proteinExistence type="predicted"/>
<protein>
    <recommendedName>
        <fullName evidence="1">HTH araC/xylS-type domain-containing protein</fullName>
    </recommendedName>
</protein>
<gene>
    <name evidence="2" type="ORF">KK062_17285</name>
</gene>
<dbReference type="AlphaFoldDB" id="A0AAP2DZ23"/>
<evidence type="ECO:0000313" key="3">
    <source>
        <dbReference type="Proteomes" id="UP001319080"/>
    </source>
</evidence>
<feature type="domain" description="HTH araC/xylS-type" evidence="1">
    <location>
        <begin position="175"/>
        <end position="256"/>
    </location>
</feature>
<organism evidence="2 3">
    <name type="scientific">Dawidia cretensis</name>
    <dbReference type="NCBI Taxonomy" id="2782350"/>
    <lineage>
        <taxon>Bacteria</taxon>
        <taxon>Pseudomonadati</taxon>
        <taxon>Bacteroidota</taxon>
        <taxon>Cytophagia</taxon>
        <taxon>Cytophagales</taxon>
        <taxon>Chryseotaleaceae</taxon>
        <taxon>Dawidia</taxon>
    </lineage>
</organism>